<dbReference type="EMBL" id="NBNE01002176">
    <property type="protein sequence ID" value="OWZ11273.1"/>
    <property type="molecule type" value="Genomic_DNA"/>
</dbReference>
<evidence type="ECO:0000313" key="4">
    <source>
        <dbReference type="Proteomes" id="UP000198211"/>
    </source>
</evidence>
<dbReference type="Proteomes" id="UP000198211">
    <property type="component" value="Unassembled WGS sequence"/>
</dbReference>
<protein>
    <submittedName>
        <fullName evidence="3">Uncharacterized protein</fullName>
    </submittedName>
</protein>
<name>A0A225W0P6_9STRA</name>
<organism evidence="3 4">
    <name type="scientific">Phytophthora megakarya</name>
    <dbReference type="NCBI Taxonomy" id="4795"/>
    <lineage>
        <taxon>Eukaryota</taxon>
        <taxon>Sar</taxon>
        <taxon>Stramenopiles</taxon>
        <taxon>Oomycota</taxon>
        <taxon>Peronosporomycetes</taxon>
        <taxon>Peronosporales</taxon>
        <taxon>Peronosporaceae</taxon>
        <taxon>Phytophthora</taxon>
    </lineage>
</organism>
<sequence length="891" mass="100680">MIQTHSMTWTLIRMNHQFLHERLRLAPTPREERLWEQLHSSSQYTLENVCQAMDGRFAEMLRFYATLHWDPNARISIAAQASLKSAETPRTVMENKFFTGQCARANAETCAQQFSADRDAAHKVIKLVKSREASLNVQISEMNAVFKSHQEMYDRLENRFKLALRSNEILTKEVNHGRSEYLVGIQAFKKSHENLHKLLSHTDPKETTLTLKLGERNRDLVRRDKRLEKANSALSSRLRLEDMDPEAIVLMVEGFELDKIDWETLAPESQTRRALKAVCKIGLEDGRDHDTLARRFGSRRYALRSSVRLKKPLLRESDFKRFAVVGGGFYAVAVSFTFDHADWTSSRHRCWIQHMFGTTFGYTCRAVAVDVDFGGGDSGEDAPEEGRECSATSPSATTSQPQPKKQKPFPPASSPTPAEKSRLSSKSSSSEPSVPAPAHHKAGSAPEKVDVTVSDAESMSSPRLTPKRKPAMHSEFQASIRLAGGSRSDIKSLTSKSSPGQSVKSSSQSKKSRPKNTAAKTKSGRSSSDESVTSVSSESESESCSDQDSLASEGSEAHEDEESELSKLRPERQCLEDSLDDTLDAPAPATCLKLSAKTTKVAASKKKSKSSPKTSQSFKKAKLQDATDESSLDTNLPDWISKYPELVKLAQRDSDLLTPYVAPEFTTVTAQNYWVKIDQAFLLSPVPSDAEIKCTTVGIEEFFKFMDPDHPWRKAMDLWPEHACFFDTTDFQLDSHISQRTDYSERICGVWRRFRGYSNEKQAVVRFAIYERKHWNPEERRKFKLALERLKKVWFKYNKDHASLPMETLLDPTLPFYTIENLIWQHPYNTVYVPCKTHVSLFLPANSTLEVLGPQIIPDSSLEPEDVDSSWDRAFRGADEDEEMEEGEVRC</sequence>
<comment type="caution">
    <text evidence="3">The sequence shown here is derived from an EMBL/GenBank/DDBJ whole genome shotgun (WGS) entry which is preliminary data.</text>
</comment>
<evidence type="ECO:0000256" key="2">
    <source>
        <dbReference type="SAM" id="MobiDB-lite"/>
    </source>
</evidence>
<evidence type="ECO:0000256" key="1">
    <source>
        <dbReference type="SAM" id="Coils"/>
    </source>
</evidence>
<gene>
    <name evidence="3" type="ORF">PHMEG_00015730</name>
</gene>
<feature type="compositionally biased region" description="Low complexity" evidence="2">
    <location>
        <begin position="390"/>
        <end position="403"/>
    </location>
</feature>
<dbReference type="AlphaFoldDB" id="A0A225W0P6"/>
<feature type="region of interest" description="Disordered" evidence="2">
    <location>
        <begin position="602"/>
        <end position="634"/>
    </location>
</feature>
<feature type="compositionally biased region" description="Low complexity" evidence="2">
    <location>
        <begin position="424"/>
        <end position="433"/>
    </location>
</feature>
<feature type="coiled-coil region" evidence="1">
    <location>
        <begin position="139"/>
        <end position="173"/>
    </location>
</feature>
<evidence type="ECO:0000313" key="3">
    <source>
        <dbReference type="EMBL" id="OWZ11273.1"/>
    </source>
</evidence>
<reference evidence="4" key="1">
    <citation type="submission" date="2017-03" db="EMBL/GenBank/DDBJ databases">
        <title>Phytopthora megakarya and P. palmivora, two closely related causual agents of cacao black pod achieved similar genome size and gene model numbers by different mechanisms.</title>
        <authorList>
            <person name="Ali S."/>
            <person name="Shao J."/>
            <person name="Larry D.J."/>
            <person name="Kronmiller B."/>
            <person name="Shen D."/>
            <person name="Strem M.D."/>
            <person name="Melnick R.L."/>
            <person name="Guiltinan M.J."/>
            <person name="Tyler B.M."/>
            <person name="Meinhardt L.W."/>
            <person name="Bailey B.A."/>
        </authorList>
    </citation>
    <scope>NUCLEOTIDE SEQUENCE [LARGE SCALE GENOMIC DNA]</scope>
    <source>
        <strain evidence="4">zdho120</strain>
    </source>
</reference>
<keyword evidence="4" id="KW-1185">Reference proteome</keyword>
<feature type="compositionally biased region" description="Low complexity" evidence="2">
    <location>
        <begin position="495"/>
        <end position="509"/>
    </location>
</feature>
<proteinExistence type="predicted"/>
<feature type="region of interest" description="Disordered" evidence="2">
    <location>
        <begin position="375"/>
        <end position="572"/>
    </location>
</feature>
<feature type="compositionally biased region" description="Low complexity" evidence="2">
    <location>
        <begin position="529"/>
        <end position="538"/>
    </location>
</feature>
<dbReference type="OrthoDB" id="10608022at2759"/>
<accession>A0A225W0P6</accession>
<keyword evidence="1" id="KW-0175">Coiled coil</keyword>